<evidence type="ECO:0000256" key="3">
    <source>
        <dbReference type="ARBA" id="ARBA00022679"/>
    </source>
</evidence>
<keyword evidence="8" id="KW-1185">Reference proteome</keyword>
<dbReference type="GO" id="GO:0000422">
    <property type="term" value="P:autophagy of mitochondrion"/>
    <property type="evidence" value="ECO:0007669"/>
    <property type="project" value="TreeGrafter"/>
</dbReference>
<evidence type="ECO:0000256" key="6">
    <source>
        <dbReference type="ARBA" id="ARBA00029833"/>
    </source>
</evidence>
<dbReference type="InParanoid" id="A0A0L0HT11"/>
<dbReference type="eggNOG" id="KOG4741">
    <property type="taxonomic scope" value="Eukaryota"/>
</dbReference>
<keyword evidence="3" id="KW-0808">Transferase</keyword>
<keyword evidence="4" id="KW-0833">Ubl conjugation pathway</keyword>
<dbReference type="PANTHER" id="PTHR14957">
    <property type="entry name" value="UBIQUITIN-LIKE-CONJUGATING ENZYME ATG10"/>
    <property type="match status" value="1"/>
</dbReference>
<reference evidence="7 8" key="1">
    <citation type="submission" date="2009-08" db="EMBL/GenBank/DDBJ databases">
        <title>The Genome Sequence of Spizellomyces punctatus strain DAOM BR117.</title>
        <authorList>
            <consortium name="The Broad Institute Genome Sequencing Platform"/>
            <person name="Russ C."/>
            <person name="Cuomo C."/>
            <person name="Shea T."/>
            <person name="Young S.K."/>
            <person name="Zeng Q."/>
            <person name="Koehrsen M."/>
            <person name="Haas B."/>
            <person name="Borodovsky M."/>
            <person name="Guigo R."/>
            <person name="Alvarado L."/>
            <person name="Berlin A."/>
            <person name="Bochicchio J."/>
            <person name="Borenstein D."/>
            <person name="Chapman S."/>
            <person name="Chen Z."/>
            <person name="Engels R."/>
            <person name="Freedman E."/>
            <person name="Gellesch M."/>
            <person name="Goldberg J."/>
            <person name="Griggs A."/>
            <person name="Gujja S."/>
            <person name="Heiman D."/>
            <person name="Hepburn T."/>
            <person name="Howarth C."/>
            <person name="Jen D."/>
            <person name="Larson L."/>
            <person name="Lewis B."/>
            <person name="Mehta T."/>
            <person name="Park D."/>
            <person name="Pearson M."/>
            <person name="Roberts A."/>
            <person name="Saif S."/>
            <person name="Shenoy N."/>
            <person name="Sisk P."/>
            <person name="Stolte C."/>
            <person name="Sykes S."/>
            <person name="Thomson T."/>
            <person name="Walk T."/>
            <person name="White J."/>
            <person name="Yandava C."/>
            <person name="Burger G."/>
            <person name="Gray M.W."/>
            <person name="Holland P.W.H."/>
            <person name="King N."/>
            <person name="Lang F.B.F."/>
            <person name="Roger A.J."/>
            <person name="Ruiz-Trillo I."/>
            <person name="Lander E."/>
            <person name="Nusbaum C."/>
        </authorList>
    </citation>
    <scope>NUCLEOTIDE SEQUENCE [LARGE SCALE GENOMIC DNA]</scope>
    <source>
        <strain evidence="7 8">DAOM BR117</strain>
    </source>
</reference>
<evidence type="ECO:0000313" key="8">
    <source>
        <dbReference type="Proteomes" id="UP000053201"/>
    </source>
</evidence>
<evidence type="ECO:0000256" key="4">
    <source>
        <dbReference type="ARBA" id="ARBA00022786"/>
    </source>
</evidence>
<dbReference type="Pfam" id="PF03987">
    <property type="entry name" value="Autophagy_act_C"/>
    <property type="match status" value="1"/>
</dbReference>
<proteinExistence type="inferred from homology"/>
<organism evidence="7 8">
    <name type="scientific">Spizellomyces punctatus (strain DAOM BR117)</name>
    <dbReference type="NCBI Taxonomy" id="645134"/>
    <lineage>
        <taxon>Eukaryota</taxon>
        <taxon>Fungi</taxon>
        <taxon>Fungi incertae sedis</taxon>
        <taxon>Chytridiomycota</taxon>
        <taxon>Chytridiomycota incertae sedis</taxon>
        <taxon>Chytridiomycetes</taxon>
        <taxon>Spizellomycetales</taxon>
        <taxon>Spizellomycetaceae</taxon>
        <taxon>Spizellomyces</taxon>
    </lineage>
</organism>
<dbReference type="VEuPathDB" id="FungiDB:SPPG_01649"/>
<keyword evidence="5" id="KW-0072">Autophagy</keyword>
<sequence>MKEEILLLHKPYYPKFHVQVLFKSRLLINCPLTVMTVPTTQSAFDRTCQTFLSHSKKIGDTWRWVTPGAYLAKTVWVVDNSNEETASKDEESALHEPSDPAILSPAKPGITLEFHVIYSTTYACPVLYFCGHTSAGTGLSLEDIRQTVKGHMPDLDEQKRTEYDMPVVSQKDHPILGIPFYFIHPCHTADVTAEMLEACDSDANYFVFWLSLVGQLFSPLRLVEVGYVTSETCCR</sequence>
<dbReference type="STRING" id="645134.A0A0L0HT11"/>
<name>A0A0L0HT11_SPIPD</name>
<evidence type="ECO:0000256" key="1">
    <source>
        <dbReference type="ARBA" id="ARBA00005696"/>
    </source>
</evidence>
<dbReference type="GO" id="GO:0000045">
    <property type="term" value="P:autophagosome assembly"/>
    <property type="evidence" value="ECO:0007669"/>
    <property type="project" value="TreeGrafter"/>
</dbReference>
<gene>
    <name evidence="7" type="ORF">SPPG_01649</name>
</gene>
<dbReference type="OMA" id="CRTEDFM"/>
<protein>
    <recommendedName>
        <fullName evidence="2">Ubiquitin-like-conjugating enzyme ATG10</fullName>
    </recommendedName>
    <alternativeName>
        <fullName evidence="6">Autophagy-related protein 10</fullName>
    </alternativeName>
</protein>
<evidence type="ECO:0000256" key="5">
    <source>
        <dbReference type="ARBA" id="ARBA00023006"/>
    </source>
</evidence>
<dbReference type="PANTHER" id="PTHR14957:SF1">
    <property type="entry name" value="UBIQUITIN-LIKE-CONJUGATING ENZYME ATG10"/>
    <property type="match status" value="1"/>
</dbReference>
<dbReference type="GO" id="GO:0032446">
    <property type="term" value="P:protein modification by small protein conjugation"/>
    <property type="evidence" value="ECO:0007669"/>
    <property type="project" value="TreeGrafter"/>
</dbReference>
<dbReference type="AlphaFoldDB" id="A0A0L0HT11"/>
<dbReference type="RefSeq" id="XP_016612256.1">
    <property type="nucleotide sequence ID" value="XM_016749969.1"/>
</dbReference>
<dbReference type="GO" id="GO:0061651">
    <property type="term" value="F:Atg12 conjugating enzyme activity"/>
    <property type="evidence" value="ECO:0007669"/>
    <property type="project" value="TreeGrafter"/>
</dbReference>
<accession>A0A0L0HT11</accession>
<evidence type="ECO:0000313" key="7">
    <source>
        <dbReference type="EMBL" id="KND04217.1"/>
    </source>
</evidence>
<dbReference type="Gene3D" id="3.30.1460.50">
    <property type="match status" value="1"/>
</dbReference>
<evidence type="ECO:0000256" key="2">
    <source>
        <dbReference type="ARBA" id="ARBA00021099"/>
    </source>
</evidence>
<dbReference type="InterPro" id="IPR007135">
    <property type="entry name" value="Atg3/Atg10"/>
</dbReference>
<comment type="similarity">
    <text evidence="1">Belongs to the ATG10 family.</text>
</comment>
<dbReference type="GO" id="GO:0005829">
    <property type="term" value="C:cytosol"/>
    <property type="evidence" value="ECO:0007669"/>
    <property type="project" value="TreeGrafter"/>
</dbReference>
<dbReference type="Proteomes" id="UP000053201">
    <property type="component" value="Unassembled WGS sequence"/>
</dbReference>
<dbReference type="OrthoDB" id="4089664at2759"/>
<dbReference type="EMBL" id="KQ257451">
    <property type="protein sequence ID" value="KND04217.1"/>
    <property type="molecule type" value="Genomic_DNA"/>
</dbReference>
<dbReference type="GeneID" id="27685300"/>